<dbReference type="Pfam" id="PF13456">
    <property type="entry name" value="RVT_3"/>
    <property type="match status" value="1"/>
</dbReference>
<dbReference type="PANTHER" id="PTHR47723:SF19">
    <property type="entry name" value="POLYNUCLEOTIDYL TRANSFERASE, RIBONUCLEASE H-LIKE SUPERFAMILY PROTEIN"/>
    <property type="match status" value="1"/>
</dbReference>
<evidence type="ECO:0000313" key="2">
    <source>
        <dbReference type="EnsemblPlants" id="cds.evm.model.01.346"/>
    </source>
</evidence>
<proteinExistence type="predicted"/>
<dbReference type="InterPro" id="IPR053151">
    <property type="entry name" value="RNase_H-like"/>
</dbReference>
<dbReference type="Gramene" id="evm.model.01.346">
    <property type="protein sequence ID" value="cds.evm.model.01.346"/>
    <property type="gene ID" value="evm.TU.01.346"/>
</dbReference>
<dbReference type="GO" id="GO:0003676">
    <property type="term" value="F:nucleic acid binding"/>
    <property type="evidence" value="ECO:0007669"/>
    <property type="project" value="InterPro"/>
</dbReference>
<dbReference type="InterPro" id="IPR002156">
    <property type="entry name" value="RNaseH_domain"/>
</dbReference>
<sequence length="582" mass="65740">MSCCYTFGFFLIESWLADPESKDIISSCWSAASNNDPISNIIHKLDCCAESLQQWHIRKYGNMKKRITDAQASVIALNNVNSHSPESAAVLRQSESVLDDLLEQEEMYLQQRFRVDWLQLGDRNTKFFHSKASVRKTNNKIKILQTESGTRVTSKHDMAEAIQDYFAHIFHSQTIDEDALQATLNCIPATITPEMNINLIKPFTSSEVKDALFSMRSDKSPGIDGFSRLLQHEEILGNLHGYKLTRQAEPISHLLFADDSLLFCYADESSCLSIKRVLGIYHRASGQALNADKSIMSFSPNTTLAAQVFFHRTLSMPIMECHEKYLGLPAYSGRDKQQMFSDVKEKVWRTENGSRIHWRNWKLICKTKGEGGMGFRSFEQFNQALLAKQAWRLIDNPSSMLSRILKSRYFPFNSFQEASHGHSPSLSWQGILYGRDLLLSGLRWKIGGGRNIYSGTDAWIPAFSMPLVGLFASHEMEAKAMFHGLNWAPQQQLQVSIVETDALLVSNALQSRAAGISAFHDLISDVSCLLSFFPNISVTHVKRDANLVADSLAKFALGLDEACSWWENFPPTIYSVIVNDYL</sequence>
<name>A0A803NNR0_CANSA</name>
<dbReference type="EnsemblPlants" id="evm.model.01.346">
    <property type="protein sequence ID" value="cds.evm.model.01.346"/>
    <property type="gene ID" value="evm.TU.01.346"/>
</dbReference>
<dbReference type="SUPFAM" id="SSF53098">
    <property type="entry name" value="Ribonuclease H-like"/>
    <property type="match status" value="1"/>
</dbReference>
<feature type="domain" description="RNase H type-1" evidence="1">
    <location>
        <begin position="459"/>
        <end position="556"/>
    </location>
</feature>
<dbReference type="PANTHER" id="PTHR47723">
    <property type="entry name" value="OS05G0353850 PROTEIN"/>
    <property type="match status" value="1"/>
</dbReference>
<keyword evidence="3" id="KW-1185">Reference proteome</keyword>
<organism evidence="2 3">
    <name type="scientific">Cannabis sativa</name>
    <name type="common">Hemp</name>
    <name type="synonym">Marijuana</name>
    <dbReference type="NCBI Taxonomy" id="3483"/>
    <lineage>
        <taxon>Eukaryota</taxon>
        <taxon>Viridiplantae</taxon>
        <taxon>Streptophyta</taxon>
        <taxon>Embryophyta</taxon>
        <taxon>Tracheophyta</taxon>
        <taxon>Spermatophyta</taxon>
        <taxon>Magnoliopsida</taxon>
        <taxon>eudicotyledons</taxon>
        <taxon>Gunneridae</taxon>
        <taxon>Pentapetalae</taxon>
        <taxon>rosids</taxon>
        <taxon>fabids</taxon>
        <taxon>Rosales</taxon>
        <taxon>Cannabaceae</taxon>
        <taxon>Cannabis</taxon>
    </lineage>
</organism>
<dbReference type="Proteomes" id="UP000596661">
    <property type="component" value="Chromosome 1"/>
</dbReference>
<protein>
    <recommendedName>
        <fullName evidence="1">RNase H type-1 domain-containing protein</fullName>
    </recommendedName>
</protein>
<dbReference type="AlphaFoldDB" id="A0A803NNR0"/>
<reference evidence="2" key="1">
    <citation type="submission" date="2018-11" db="EMBL/GenBank/DDBJ databases">
        <authorList>
            <person name="Grassa J C."/>
        </authorList>
    </citation>
    <scope>NUCLEOTIDE SEQUENCE [LARGE SCALE GENOMIC DNA]</scope>
</reference>
<dbReference type="InterPro" id="IPR036397">
    <property type="entry name" value="RNaseH_sf"/>
</dbReference>
<evidence type="ECO:0000259" key="1">
    <source>
        <dbReference type="Pfam" id="PF13456"/>
    </source>
</evidence>
<reference evidence="2" key="2">
    <citation type="submission" date="2021-03" db="UniProtKB">
        <authorList>
            <consortium name="EnsemblPlants"/>
        </authorList>
    </citation>
    <scope>IDENTIFICATION</scope>
</reference>
<dbReference type="CDD" id="cd06222">
    <property type="entry name" value="RNase_H_like"/>
    <property type="match status" value="1"/>
</dbReference>
<dbReference type="EMBL" id="UZAU01000009">
    <property type="status" value="NOT_ANNOTATED_CDS"/>
    <property type="molecule type" value="Genomic_DNA"/>
</dbReference>
<dbReference type="InterPro" id="IPR012337">
    <property type="entry name" value="RNaseH-like_sf"/>
</dbReference>
<dbReference type="GO" id="GO:0004523">
    <property type="term" value="F:RNA-DNA hybrid ribonuclease activity"/>
    <property type="evidence" value="ECO:0007669"/>
    <property type="project" value="InterPro"/>
</dbReference>
<dbReference type="InterPro" id="IPR044730">
    <property type="entry name" value="RNase_H-like_dom_plant"/>
</dbReference>
<accession>A0A803NNR0</accession>
<dbReference type="Gene3D" id="3.30.420.10">
    <property type="entry name" value="Ribonuclease H-like superfamily/Ribonuclease H"/>
    <property type="match status" value="1"/>
</dbReference>
<evidence type="ECO:0000313" key="3">
    <source>
        <dbReference type="Proteomes" id="UP000596661"/>
    </source>
</evidence>